<keyword evidence="3" id="KW-0472">Membrane</keyword>
<proteinExistence type="predicted"/>
<name>A0AAV9Z0E8_9AGAR</name>
<keyword evidence="3" id="KW-0812">Transmembrane</keyword>
<feature type="region of interest" description="Disordered" evidence="2">
    <location>
        <begin position="31"/>
        <end position="78"/>
    </location>
</feature>
<keyword evidence="1" id="KW-0863">Zinc-finger</keyword>
<feature type="transmembrane region" description="Helical" evidence="3">
    <location>
        <begin position="237"/>
        <end position="255"/>
    </location>
</feature>
<reference evidence="5 6" key="1">
    <citation type="journal article" date="2024" name="J Genomics">
        <title>Draft genome sequencing and assembly of Favolaschia claudopus CIRM-BRFM 2984 isolated from oak limbs.</title>
        <authorList>
            <person name="Navarro D."/>
            <person name="Drula E."/>
            <person name="Chaduli D."/>
            <person name="Cazenave R."/>
            <person name="Ahrendt S."/>
            <person name="Wang J."/>
            <person name="Lipzen A."/>
            <person name="Daum C."/>
            <person name="Barry K."/>
            <person name="Grigoriev I.V."/>
            <person name="Favel A."/>
            <person name="Rosso M.N."/>
            <person name="Martin F."/>
        </authorList>
    </citation>
    <scope>NUCLEOTIDE SEQUENCE [LARGE SCALE GENOMIC DNA]</scope>
    <source>
        <strain evidence="5 6">CIRM-BRFM 2984</strain>
    </source>
</reference>
<evidence type="ECO:0000313" key="5">
    <source>
        <dbReference type="EMBL" id="KAK6966776.1"/>
    </source>
</evidence>
<dbReference type="AlphaFoldDB" id="A0AAV9Z0E8"/>
<evidence type="ECO:0000313" key="6">
    <source>
        <dbReference type="Proteomes" id="UP001362999"/>
    </source>
</evidence>
<organism evidence="5 6">
    <name type="scientific">Favolaschia claudopus</name>
    <dbReference type="NCBI Taxonomy" id="2862362"/>
    <lineage>
        <taxon>Eukaryota</taxon>
        <taxon>Fungi</taxon>
        <taxon>Dikarya</taxon>
        <taxon>Basidiomycota</taxon>
        <taxon>Agaricomycotina</taxon>
        <taxon>Agaricomycetes</taxon>
        <taxon>Agaricomycetidae</taxon>
        <taxon>Agaricales</taxon>
        <taxon>Marasmiineae</taxon>
        <taxon>Mycenaceae</taxon>
        <taxon>Favolaschia</taxon>
    </lineage>
</organism>
<dbReference type="GO" id="GO:0008270">
    <property type="term" value="F:zinc ion binding"/>
    <property type="evidence" value="ECO:0007669"/>
    <property type="project" value="UniProtKB-KW"/>
</dbReference>
<protein>
    <recommendedName>
        <fullName evidence="4">RING-type domain-containing protein</fullName>
    </recommendedName>
</protein>
<dbReference type="InterPro" id="IPR001841">
    <property type="entry name" value="Znf_RING"/>
</dbReference>
<keyword evidence="1" id="KW-0862">Zinc</keyword>
<evidence type="ECO:0000256" key="2">
    <source>
        <dbReference type="SAM" id="MobiDB-lite"/>
    </source>
</evidence>
<feature type="compositionally biased region" description="Polar residues" evidence="2">
    <location>
        <begin position="57"/>
        <end position="67"/>
    </location>
</feature>
<keyword evidence="6" id="KW-1185">Reference proteome</keyword>
<evidence type="ECO:0000256" key="1">
    <source>
        <dbReference type="PROSITE-ProRule" id="PRU00175"/>
    </source>
</evidence>
<keyword evidence="3" id="KW-1133">Transmembrane helix</keyword>
<feature type="domain" description="RING-type" evidence="4">
    <location>
        <begin position="85"/>
        <end position="127"/>
    </location>
</feature>
<feature type="compositionally biased region" description="Polar residues" evidence="2">
    <location>
        <begin position="33"/>
        <end position="42"/>
    </location>
</feature>
<evidence type="ECO:0000256" key="3">
    <source>
        <dbReference type="SAM" id="Phobius"/>
    </source>
</evidence>
<keyword evidence="1" id="KW-0479">Metal-binding</keyword>
<feature type="region of interest" description="Disordered" evidence="2">
    <location>
        <begin position="194"/>
        <end position="226"/>
    </location>
</feature>
<gene>
    <name evidence="5" type="ORF">R3P38DRAFT_2815769</name>
</gene>
<dbReference type="Gene3D" id="3.30.40.10">
    <property type="entry name" value="Zinc/RING finger domain, C3HC4 (zinc finger)"/>
    <property type="match status" value="1"/>
</dbReference>
<dbReference type="SUPFAM" id="SSF57850">
    <property type="entry name" value="RING/U-box"/>
    <property type="match status" value="1"/>
</dbReference>
<feature type="compositionally biased region" description="Acidic residues" evidence="2">
    <location>
        <begin position="202"/>
        <end position="212"/>
    </location>
</feature>
<dbReference type="Proteomes" id="UP001362999">
    <property type="component" value="Unassembled WGS sequence"/>
</dbReference>
<accession>A0AAV9Z0E8</accession>
<comment type="caution">
    <text evidence="5">The sequence shown here is derived from an EMBL/GenBank/DDBJ whole genome shotgun (WGS) entry which is preliminary data.</text>
</comment>
<dbReference type="EMBL" id="JAWWNJ010000256">
    <property type="protein sequence ID" value="KAK6966776.1"/>
    <property type="molecule type" value="Genomic_DNA"/>
</dbReference>
<dbReference type="PROSITE" id="PS50089">
    <property type="entry name" value="ZF_RING_2"/>
    <property type="match status" value="1"/>
</dbReference>
<sequence>MEYPTPDYDSTTTTLSVGHVYPFDFVSGALDSASPTPLRTPTSQPPLSRPIARRTWSRSANTSSLPTSKALDDHSKTESDETSKCGICFEPAIQPTLTACCSQLFCADHISAWLRAPFSLGLCPVCRSPPTPVSQRLHLDITSADRTITPFETCDSHPTQPTAPTAPPPSPFSFFSSSSYPTSPCSSSMYSTSYYSPSPTDSDAEAEPDDDAQTLRPRASRLDSDYSNSRLGVGHTISQSLSLILWVVLIVLLMWRGRWEG</sequence>
<evidence type="ECO:0000259" key="4">
    <source>
        <dbReference type="PROSITE" id="PS50089"/>
    </source>
</evidence>
<dbReference type="InterPro" id="IPR013083">
    <property type="entry name" value="Znf_RING/FYVE/PHD"/>
</dbReference>